<sequence length="224" mass="25598">MTGFGPLWPESSHNVEPLASEVGEVVKAAAAWANEMQHRLTGIHYNTSQFFFWTMFASIATLGLIMLRTLNSLFYQLQELNAHQATYKDMWVEERQGWHQQIVKDEEARDGLIYQLQELNHHQVRYREMWVDERKQMWEQIGKDESTREHMFSQFMDHVAPQGIDGQGGKGKAAGDSLYHSAAFRDLVKGLAGKANMATRSGMPAFSSNLNDDPGFPPFEEETE</sequence>
<evidence type="ECO:0000256" key="2">
    <source>
        <dbReference type="SAM" id="Phobius"/>
    </source>
</evidence>
<keyword evidence="4" id="KW-1185">Reference proteome</keyword>
<accession>A0A9P9WHC3</accession>
<protein>
    <submittedName>
        <fullName evidence="3">Uncharacterized protein</fullName>
    </submittedName>
</protein>
<dbReference type="Proteomes" id="UP000829685">
    <property type="component" value="Unassembled WGS sequence"/>
</dbReference>
<keyword evidence="2" id="KW-0472">Membrane</keyword>
<evidence type="ECO:0000256" key="1">
    <source>
        <dbReference type="SAM" id="MobiDB-lite"/>
    </source>
</evidence>
<name>A0A9P9WHC3_9PEZI</name>
<proteinExistence type="predicted"/>
<gene>
    <name evidence="3" type="ORF">JX265_008716</name>
</gene>
<comment type="caution">
    <text evidence="3">The sequence shown here is derived from an EMBL/GenBank/DDBJ whole genome shotgun (WGS) entry which is preliminary data.</text>
</comment>
<evidence type="ECO:0000313" key="4">
    <source>
        <dbReference type="Proteomes" id="UP000829685"/>
    </source>
</evidence>
<keyword evidence="2" id="KW-0812">Transmembrane</keyword>
<dbReference type="AlphaFoldDB" id="A0A9P9WHC3"/>
<evidence type="ECO:0000313" key="3">
    <source>
        <dbReference type="EMBL" id="KAI1863499.1"/>
    </source>
</evidence>
<organism evidence="3 4">
    <name type="scientific">Neoarthrinium moseri</name>
    <dbReference type="NCBI Taxonomy" id="1658444"/>
    <lineage>
        <taxon>Eukaryota</taxon>
        <taxon>Fungi</taxon>
        <taxon>Dikarya</taxon>
        <taxon>Ascomycota</taxon>
        <taxon>Pezizomycotina</taxon>
        <taxon>Sordariomycetes</taxon>
        <taxon>Xylariomycetidae</taxon>
        <taxon>Amphisphaeriales</taxon>
        <taxon>Apiosporaceae</taxon>
        <taxon>Neoarthrinium</taxon>
    </lineage>
</organism>
<keyword evidence="2" id="KW-1133">Transmembrane helix</keyword>
<reference evidence="3" key="1">
    <citation type="submission" date="2021-03" db="EMBL/GenBank/DDBJ databases">
        <title>Revisited historic fungal species revealed as producer of novel bioactive compounds through whole genome sequencing and comparative genomics.</title>
        <authorList>
            <person name="Vignolle G.A."/>
            <person name="Hochenegger N."/>
            <person name="Mach R.L."/>
            <person name="Mach-Aigner A.R."/>
            <person name="Javad Rahimi M."/>
            <person name="Salim K.A."/>
            <person name="Chan C.M."/>
            <person name="Lim L.B.L."/>
            <person name="Cai F."/>
            <person name="Druzhinina I.S."/>
            <person name="U'Ren J.M."/>
            <person name="Derntl C."/>
        </authorList>
    </citation>
    <scope>NUCLEOTIDE SEQUENCE</scope>
    <source>
        <strain evidence="3">TUCIM 5799</strain>
    </source>
</reference>
<feature type="region of interest" description="Disordered" evidence="1">
    <location>
        <begin position="201"/>
        <end position="224"/>
    </location>
</feature>
<dbReference type="EMBL" id="JAFIMR010000025">
    <property type="protein sequence ID" value="KAI1863499.1"/>
    <property type="molecule type" value="Genomic_DNA"/>
</dbReference>
<feature type="transmembrane region" description="Helical" evidence="2">
    <location>
        <begin position="50"/>
        <end position="67"/>
    </location>
</feature>